<protein>
    <submittedName>
        <fullName evidence="5">O-methyltransferase MdmC</fullName>
    </submittedName>
</protein>
<organism evidence="5 6">
    <name type="scientific">Gracilariopsis chorda</name>
    <dbReference type="NCBI Taxonomy" id="448386"/>
    <lineage>
        <taxon>Eukaryota</taxon>
        <taxon>Rhodophyta</taxon>
        <taxon>Florideophyceae</taxon>
        <taxon>Rhodymeniophycidae</taxon>
        <taxon>Gracilariales</taxon>
        <taxon>Gracilariaceae</taxon>
        <taxon>Gracilariopsis</taxon>
    </lineage>
</organism>
<dbReference type="Gene3D" id="3.40.50.150">
    <property type="entry name" value="Vaccinia Virus protein VP39"/>
    <property type="match status" value="1"/>
</dbReference>
<keyword evidence="1 5" id="KW-0489">Methyltransferase</keyword>
<dbReference type="AlphaFoldDB" id="A0A2V3IJE3"/>
<dbReference type="PROSITE" id="PS51682">
    <property type="entry name" value="SAM_OMT_I"/>
    <property type="match status" value="1"/>
</dbReference>
<dbReference type="STRING" id="448386.A0A2V3IJE3"/>
<reference evidence="5 6" key="1">
    <citation type="journal article" date="2018" name="Mol. Biol. Evol.">
        <title>Analysis of the draft genome of the red seaweed Gracilariopsis chorda provides insights into genome size evolution in Rhodophyta.</title>
        <authorList>
            <person name="Lee J."/>
            <person name="Yang E.C."/>
            <person name="Graf L."/>
            <person name="Yang J.H."/>
            <person name="Qiu H."/>
            <person name="Zel Zion U."/>
            <person name="Chan C.X."/>
            <person name="Stephens T.G."/>
            <person name="Weber A.P.M."/>
            <person name="Boo G.H."/>
            <person name="Boo S.M."/>
            <person name="Kim K.M."/>
            <person name="Shin Y."/>
            <person name="Jung M."/>
            <person name="Lee S.J."/>
            <person name="Yim H.S."/>
            <person name="Lee J.H."/>
            <person name="Bhattacharya D."/>
            <person name="Yoon H.S."/>
        </authorList>
    </citation>
    <scope>NUCLEOTIDE SEQUENCE [LARGE SCALE GENOMIC DNA]</scope>
    <source>
        <strain evidence="5 6">SKKU-2015</strain>
        <tissue evidence="5">Whole body</tissue>
    </source>
</reference>
<name>A0A2V3IJE3_9FLOR</name>
<dbReference type="PANTHER" id="PTHR10509">
    <property type="entry name" value="O-METHYLTRANSFERASE-RELATED"/>
    <property type="match status" value="1"/>
</dbReference>
<dbReference type="InterPro" id="IPR029063">
    <property type="entry name" value="SAM-dependent_MTases_sf"/>
</dbReference>
<sequence>MYIPAFQSNLPLYPSGRLATVFNSWVISLASRRTVTTLRVTPRASAPSPEPSNIDVYNQWLDRQRSRAERGSSSSRAADMILESPKDMPTPPPFPYPTLFNPGAEEYASDMTSAPTEDFRFIAEETYREGLFAPCMVGGVEGQFLKMLTALIGAKRVLDIGTFTGYSALSFAEGVGEGGEVITLEAEQRAATVARKVFTKAAVGNRVKLVVCDARVEVERMVKRGERFDIVFLDADKINYRQYYEAGLTMLNDRGLIMADNALCCLLYDEGDECRDSLHQFAQFVRNDPRVEQVMLTVREGILLARKV</sequence>
<dbReference type="Pfam" id="PF01596">
    <property type="entry name" value="Methyltransf_3"/>
    <property type="match status" value="1"/>
</dbReference>
<dbReference type="SUPFAM" id="SSF53335">
    <property type="entry name" value="S-adenosyl-L-methionine-dependent methyltransferases"/>
    <property type="match status" value="1"/>
</dbReference>
<evidence type="ECO:0000256" key="1">
    <source>
        <dbReference type="ARBA" id="ARBA00022603"/>
    </source>
</evidence>
<dbReference type="GO" id="GO:0008757">
    <property type="term" value="F:S-adenosylmethionine-dependent methyltransferase activity"/>
    <property type="evidence" value="ECO:0007669"/>
    <property type="project" value="TreeGrafter"/>
</dbReference>
<dbReference type="Proteomes" id="UP000247409">
    <property type="component" value="Unassembled WGS sequence"/>
</dbReference>
<dbReference type="EMBL" id="NBIV01000174">
    <property type="protein sequence ID" value="PXF42168.1"/>
    <property type="molecule type" value="Genomic_DNA"/>
</dbReference>
<evidence type="ECO:0000313" key="5">
    <source>
        <dbReference type="EMBL" id="PXF42168.1"/>
    </source>
</evidence>
<proteinExistence type="inferred from homology"/>
<dbReference type="PANTHER" id="PTHR10509:SF14">
    <property type="entry name" value="CAFFEOYL-COA O-METHYLTRANSFERASE 3-RELATED"/>
    <property type="match status" value="1"/>
</dbReference>
<dbReference type="InterPro" id="IPR002935">
    <property type="entry name" value="SAM_O-MeTrfase"/>
</dbReference>
<dbReference type="GO" id="GO:0008171">
    <property type="term" value="F:O-methyltransferase activity"/>
    <property type="evidence" value="ECO:0007669"/>
    <property type="project" value="InterPro"/>
</dbReference>
<keyword evidence="2 5" id="KW-0808">Transferase</keyword>
<comment type="similarity">
    <text evidence="4">Belongs to the class I-like SAM-binding methyltransferase superfamily. Cation-dependent O-methyltransferase family.</text>
</comment>
<dbReference type="OrthoDB" id="2633at2759"/>
<comment type="caution">
    <text evidence="5">The sequence shown here is derived from an EMBL/GenBank/DDBJ whole genome shotgun (WGS) entry which is preliminary data.</text>
</comment>
<evidence type="ECO:0000313" key="6">
    <source>
        <dbReference type="Proteomes" id="UP000247409"/>
    </source>
</evidence>
<dbReference type="InterPro" id="IPR050362">
    <property type="entry name" value="Cation-dep_OMT"/>
</dbReference>
<dbReference type="CDD" id="cd02440">
    <property type="entry name" value="AdoMet_MTases"/>
    <property type="match status" value="1"/>
</dbReference>
<gene>
    <name evidence="5" type="ORF">BWQ96_08088</name>
</gene>
<dbReference type="GO" id="GO:0032259">
    <property type="term" value="P:methylation"/>
    <property type="evidence" value="ECO:0007669"/>
    <property type="project" value="UniProtKB-KW"/>
</dbReference>
<evidence type="ECO:0000256" key="2">
    <source>
        <dbReference type="ARBA" id="ARBA00022679"/>
    </source>
</evidence>
<keyword evidence="6" id="KW-1185">Reference proteome</keyword>
<evidence type="ECO:0000256" key="4">
    <source>
        <dbReference type="ARBA" id="ARBA00023453"/>
    </source>
</evidence>
<evidence type="ECO:0000256" key="3">
    <source>
        <dbReference type="ARBA" id="ARBA00022691"/>
    </source>
</evidence>
<accession>A0A2V3IJE3</accession>
<keyword evidence="3" id="KW-0949">S-adenosyl-L-methionine</keyword>